<feature type="transmembrane region" description="Helical" evidence="14">
    <location>
        <begin position="1155"/>
        <end position="1174"/>
    </location>
</feature>
<evidence type="ECO:0000259" key="16">
    <source>
        <dbReference type="Pfam" id="PF23000"/>
    </source>
</evidence>
<comment type="catalytic activity">
    <reaction evidence="12">
        <text>[(1-&gt;4)-N-acetyl-beta-D-glucosaminyl](n) + UDP-N-acetyl-alpha-D-glucosamine = [(1-&gt;4)-N-acetyl-beta-D-glucosaminyl](n+1) + UDP + H(+)</text>
        <dbReference type="Rhea" id="RHEA:16637"/>
        <dbReference type="Rhea" id="RHEA-COMP:9593"/>
        <dbReference type="Rhea" id="RHEA-COMP:9595"/>
        <dbReference type="ChEBI" id="CHEBI:15378"/>
        <dbReference type="ChEBI" id="CHEBI:17029"/>
        <dbReference type="ChEBI" id="CHEBI:57705"/>
        <dbReference type="ChEBI" id="CHEBI:58223"/>
        <dbReference type="EC" id="2.4.1.16"/>
    </reaction>
</comment>
<dbReference type="Pfam" id="PF14360">
    <property type="entry name" value="PAP2_C"/>
    <property type="match status" value="1"/>
</dbReference>
<comment type="similarity">
    <text evidence="11">Belongs to the chitin synthase family. Class IV subfamily.</text>
</comment>
<dbReference type="GO" id="GO:0006031">
    <property type="term" value="P:chitin biosynthetic process"/>
    <property type="evidence" value="ECO:0007669"/>
    <property type="project" value="TreeGrafter"/>
</dbReference>
<dbReference type="GO" id="GO:0004100">
    <property type="term" value="F:chitin synthase activity"/>
    <property type="evidence" value="ECO:0007669"/>
    <property type="project" value="UniProtKB-EC"/>
</dbReference>
<dbReference type="InterPro" id="IPR055120">
    <property type="entry name" value="Chs-1/2_IV_N"/>
</dbReference>
<evidence type="ECO:0000256" key="13">
    <source>
        <dbReference type="SAM" id="MobiDB-lite"/>
    </source>
</evidence>
<keyword evidence="7 14" id="KW-1133">Transmembrane helix</keyword>
<keyword evidence="10" id="KW-0325">Glycoprotein</keyword>
<feature type="domain" description="Sphingomyelin synthase-like" evidence="15">
    <location>
        <begin position="1747"/>
        <end position="1818"/>
    </location>
</feature>
<dbReference type="EC" id="2.4.1.16" evidence="2"/>
<dbReference type="OrthoDB" id="370884at2759"/>
<feature type="transmembrane region" description="Helical" evidence="14">
    <location>
        <begin position="1373"/>
        <end position="1391"/>
    </location>
</feature>
<feature type="transmembrane region" description="Helical" evidence="14">
    <location>
        <begin position="1434"/>
        <end position="1453"/>
    </location>
</feature>
<feature type="transmembrane region" description="Helical" evidence="14">
    <location>
        <begin position="163"/>
        <end position="184"/>
    </location>
</feature>
<proteinExistence type="inferred from homology"/>
<protein>
    <recommendedName>
        <fullName evidence="2">chitin synthase</fullName>
        <ecNumber evidence="2">2.4.1.16</ecNumber>
    </recommendedName>
</protein>
<feature type="domain" description="Chitin synthase chs-1/2 N-terminal putative transporter" evidence="16">
    <location>
        <begin position="93"/>
        <end position="362"/>
    </location>
</feature>
<feature type="transmembrane region" description="Helical" evidence="14">
    <location>
        <begin position="1779"/>
        <end position="1799"/>
    </location>
</feature>
<feature type="transmembrane region" description="Helical" evidence="14">
    <location>
        <begin position="196"/>
        <end position="220"/>
    </location>
</feature>
<feature type="transmembrane region" description="Helical" evidence="14">
    <location>
        <begin position="253"/>
        <end position="276"/>
    </location>
</feature>
<evidence type="ECO:0000256" key="11">
    <source>
        <dbReference type="ARBA" id="ARBA00046329"/>
    </source>
</evidence>
<keyword evidence="5" id="KW-0808">Transferase</keyword>
<dbReference type="STRING" id="42156.A0A3P6T5L5"/>
<accession>A0A3P6T5L5</accession>
<feature type="transmembrane region" description="Helical" evidence="14">
    <location>
        <begin position="536"/>
        <end position="554"/>
    </location>
</feature>
<dbReference type="InterPro" id="IPR025749">
    <property type="entry name" value="Sphingomyelin_synth-like_dom"/>
</dbReference>
<evidence type="ECO:0000256" key="8">
    <source>
        <dbReference type="ARBA" id="ARBA00023054"/>
    </source>
</evidence>
<evidence type="ECO:0000256" key="12">
    <source>
        <dbReference type="ARBA" id="ARBA00048014"/>
    </source>
</evidence>
<dbReference type="Pfam" id="PF23000">
    <property type="entry name" value="ChitinSynthase_IV_N"/>
    <property type="match status" value="1"/>
</dbReference>
<keyword evidence="4" id="KW-0328">Glycosyltransferase</keyword>
<evidence type="ECO:0000259" key="15">
    <source>
        <dbReference type="Pfam" id="PF14360"/>
    </source>
</evidence>
<evidence type="ECO:0000256" key="4">
    <source>
        <dbReference type="ARBA" id="ARBA00022676"/>
    </source>
</evidence>
<dbReference type="CDD" id="cd04190">
    <property type="entry name" value="Chitin_synth_C"/>
    <property type="match status" value="1"/>
</dbReference>
<feature type="transmembrane region" description="Helical" evidence="14">
    <location>
        <begin position="333"/>
        <end position="352"/>
    </location>
</feature>
<dbReference type="Proteomes" id="UP000277928">
    <property type="component" value="Unassembled WGS sequence"/>
</dbReference>
<dbReference type="FunFam" id="3.90.550.10:FF:000139">
    <property type="entry name" value="Chitin synthase 8"/>
    <property type="match status" value="1"/>
</dbReference>
<dbReference type="PANTHER" id="PTHR22914">
    <property type="entry name" value="CHITIN SYNTHASE"/>
    <property type="match status" value="1"/>
</dbReference>
<feature type="transmembrane region" description="Helical" evidence="14">
    <location>
        <begin position="288"/>
        <end position="312"/>
    </location>
</feature>
<dbReference type="OMA" id="HLWRPRQ"/>
<dbReference type="Pfam" id="PF03142">
    <property type="entry name" value="Chitin_synth_2"/>
    <property type="match status" value="1"/>
</dbReference>
<keyword evidence="3" id="KW-1003">Cell membrane</keyword>
<feature type="region of interest" description="Disordered" evidence="13">
    <location>
        <begin position="1276"/>
        <end position="1296"/>
    </location>
</feature>
<sequence length="1901" mass="217246">MGKLECCIVGATVGTTHLTSSTTSDNPNHSNAFKRSRDFPLTLTSDSYASITQRAIGTKNSKTETVSWTTLPRGWDVFRLLPLPPDNLNGGFWYDVSLQVLKITCFCVLFILALSSAIAAKMTFLLMTSAIGTIKKNLTVCNDKIPESSTNQVEILPVHVVKWVWAVYISLCIPELQCFIGSIHRAFFRNVKKPTFVQFIAVFAVETLNAIGVGIFAFKILPNLDAITGAMLTNFACFVPSILLLLSRRPNRLAILLMSADVLCIAVQIIALWMVLPDLIVSVQKFKFILPLCLILISLGWWQNFVHIESALAPIRALTRFAVALNERRSKTYVFISIWKCIIYLLMVFLALTNNITSKDLFENDPFGGKLLAITAQHLNQTQISKFYDRMKMEIAKSNANAEISTTRTLNFVGKRMLKPPIVLKNRASRNLTSDRNQRLFPSDRNSPLFPPLSPLPPPPPGETTKQDDRNFMPAIANFELNEPPGNAVGEKSEKSFKNRKKRRSDDDDEYEIRPNIYNIYDDYVELNQYTAPFDVFWIVFIQAIAVILTYHTSKFACKVMLQRTCFALPVALSVPATVATLFTTCRKRHNDACHLANFLPKELFWHCDTAKSLSEFFLLPLTQIWLAGLMVQLWVTIHLWRPRQEKLAKTAKLFILPYNSALFTDQCLALNRRCDDKTKIRTEDLDFDAEELSTRDLYFGLTYAKPTASLSSTSRSKIIETAMIKEMASSADAVTKIYVCATMWHETAVEMTCMLKSIFRLDEDQCARRNAQKYLKLFAFARNSVEFFSALHQTQMRLKPPKKISTPYGGRLCFIMPGKNRLMIHLKDKQKIRVRKRWSQVMYLYYLLGYQLMMKVDDEVRKELISENTFILTLDGDVDFSPQCVHLLVDLMKKDRRLGAACGRIHPRGSGLMVWYQKFEYAIGHWLQKATEHMIGCVLCSPGCFSLFRSLALMDDNVTRRYASKAENPVDFIQYDQGEDRWLCTLLLQRGYRLASFHANARVEYCAASDALTYAPEGFNEFFNQRRRWIPSTLANIIDLLQDYKNVVSVNESISIWYIIYQCIMLISSILGPGTIFLMVVGALSISFNIQTSLSLFIVTLPVVAFCFMCFVCDSEKQLIAAQIIGALFAMLMTAVIVGTMIQTQKDGIMSPHSIFLLVVIGSLCNLNNVAWGTRESPKVEEKYCTGQKRSKHVDLIGNNPISEVDSEISIDCGSACRLMCCLRDKSAEIAQIWQLNGKMNKMMDKLDQIERQPAGMHTRPVVYVTAQTANNSELSKWESNSIRDDQGEADDDRDITDQSAFAMRNRKWNSSKISEEWLNDKCIRGAEKDSLDSDEEIFWNDLISKYLTPIIHDQSEQKQIRTGLMLLRNKVCSGFFMVNTVFIIIVLLLELQKDCIHLEWPLGPRYNHTIIPCSMDIRKPIWVVTRLQLEPIGLVFLLFFMSILIIQVIIASTELFCWRKRVDHLTEDELVVQNAVEIARELQAIRGIDEPNENAQTEEQAISRRNIVRNLESSKRSMYRPKTETLDAAFRKRFFALSSNRAIDRSNSERRLTLRRDTIRAIERRRNSIFGNQQPNEAKNVGKKKKGAGKSMRTYQPEYLKTFICFVALIISLLLNQFVICLAHDVTSRDALPDLVFAIVPEQEWALAVGDMLTGIAGAFALGFIAIFHRYRFIVLRRLIFTITVLYTFRAICLAVTHIPASYDDNHRKCVRADQQATIVSVLKRFAQHSFKLGLQVGEDGKLICGDLLFSGHTIFVSTTTFYFNHYSPHSIWPLRWCLILMCIGGMICLSISRTHYSVDVIIAYWLSSFLFSLYHSFVLLPHHSRIRTRAYRRLLLFWTMYELEVNVPSGRLQNEIEWPLSWPKCLKRCVSNWNRRDVETIAGSIAEQLDAHRVKTHL</sequence>
<dbReference type="EMBL" id="UYRX01000517">
    <property type="protein sequence ID" value="VDK83276.1"/>
    <property type="molecule type" value="Genomic_DNA"/>
</dbReference>
<comment type="subcellular location">
    <subcellularLocation>
        <location evidence="1">Cell membrane</location>
        <topology evidence="1">Multi-pass membrane protein</topology>
    </subcellularLocation>
</comment>
<evidence type="ECO:0000256" key="3">
    <source>
        <dbReference type="ARBA" id="ARBA00022475"/>
    </source>
</evidence>
<evidence type="ECO:0000256" key="6">
    <source>
        <dbReference type="ARBA" id="ARBA00022692"/>
    </source>
</evidence>
<name>A0A3P6T5L5_LITSI</name>
<evidence type="ECO:0000313" key="18">
    <source>
        <dbReference type="Proteomes" id="UP000277928"/>
    </source>
</evidence>
<evidence type="ECO:0000256" key="1">
    <source>
        <dbReference type="ARBA" id="ARBA00004651"/>
    </source>
</evidence>
<keyword evidence="9 14" id="KW-0472">Membrane</keyword>
<organism evidence="17 18">
    <name type="scientific">Litomosoides sigmodontis</name>
    <name type="common">Filarial nematode worm</name>
    <dbReference type="NCBI Taxonomy" id="42156"/>
    <lineage>
        <taxon>Eukaryota</taxon>
        <taxon>Metazoa</taxon>
        <taxon>Ecdysozoa</taxon>
        <taxon>Nematoda</taxon>
        <taxon>Chromadorea</taxon>
        <taxon>Rhabditida</taxon>
        <taxon>Spirurina</taxon>
        <taxon>Spiruromorpha</taxon>
        <taxon>Filarioidea</taxon>
        <taxon>Onchocercidae</taxon>
        <taxon>Litomosoides</taxon>
    </lineage>
</organism>
<feature type="transmembrane region" description="Helical" evidence="14">
    <location>
        <begin position="100"/>
        <end position="120"/>
    </location>
</feature>
<feature type="transmembrane region" description="Helical" evidence="14">
    <location>
        <begin position="1601"/>
        <end position="1627"/>
    </location>
</feature>
<dbReference type="InterPro" id="IPR004835">
    <property type="entry name" value="Chitin_synth"/>
</dbReference>
<dbReference type="GO" id="GO:0005886">
    <property type="term" value="C:plasma membrane"/>
    <property type="evidence" value="ECO:0007669"/>
    <property type="project" value="UniProtKB-SubCell"/>
</dbReference>
<evidence type="ECO:0000256" key="10">
    <source>
        <dbReference type="ARBA" id="ARBA00023180"/>
    </source>
</evidence>
<gene>
    <name evidence="17" type="ORF">NLS_LOCUS6128</name>
</gene>
<keyword evidence="8" id="KW-0175">Coiled coil</keyword>
<feature type="transmembrane region" description="Helical" evidence="14">
    <location>
        <begin position="1647"/>
        <end position="1669"/>
    </location>
</feature>
<keyword evidence="18" id="KW-1185">Reference proteome</keyword>
<evidence type="ECO:0000256" key="7">
    <source>
        <dbReference type="ARBA" id="ARBA00022989"/>
    </source>
</evidence>
<feature type="transmembrane region" description="Helical" evidence="14">
    <location>
        <begin position="1121"/>
        <end position="1143"/>
    </location>
</feature>
<evidence type="ECO:0000256" key="2">
    <source>
        <dbReference type="ARBA" id="ARBA00012543"/>
    </source>
</evidence>
<evidence type="ECO:0000256" key="14">
    <source>
        <dbReference type="SAM" id="Phobius"/>
    </source>
</evidence>
<reference evidence="17 18" key="1">
    <citation type="submission" date="2018-08" db="EMBL/GenBank/DDBJ databases">
        <authorList>
            <person name="Laetsch R D."/>
            <person name="Stevens L."/>
            <person name="Kumar S."/>
            <person name="Blaxter L. M."/>
        </authorList>
    </citation>
    <scope>NUCLEOTIDE SEQUENCE [LARGE SCALE GENOMIC DNA]</scope>
</reference>
<evidence type="ECO:0000256" key="9">
    <source>
        <dbReference type="ARBA" id="ARBA00023136"/>
    </source>
</evidence>
<feature type="compositionally biased region" description="Pro residues" evidence="13">
    <location>
        <begin position="449"/>
        <end position="462"/>
    </location>
</feature>
<feature type="transmembrane region" description="Helical" evidence="14">
    <location>
        <begin position="1064"/>
        <end position="1089"/>
    </location>
</feature>
<feature type="transmembrane region" description="Helical" evidence="14">
    <location>
        <begin position="1095"/>
        <end position="1114"/>
    </location>
</feature>
<feature type="region of interest" description="Disordered" evidence="13">
    <location>
        <begin position="426"/>
        <end position="508"/>
    </location>
</feature>
<dbReference type="SUPFAM" id="SSF53448">
    <property type="entry name" value="Nucleotide-diphospho-sugar transferases"/>
    <property type="match status" value="1"/>
</dbReference>
<feature type="transmembrane region" description="Helical" evidence="14">
    <location>
        <begin position="226"/>
        <end position="246"/>
    </location>
</feature>
<dbReference type="PANTHER" id="PTHR22914:SF42">
    <property type="entry name" value="CHITIN SYNTHASE"/>
    <property type="match status" value="1"/>
</dbReference>
<feature type="transmembrane region" description="Helical" evidence="14">
    <location>
        <begin position="623"/>
        <end position="641"/>
    </location>
</feature>
<feature type="transmembrane region" description="Helical" evidence="14">
    <location>
        <begin position="1681"/>
        <end position="1701"/>
    </location>
</feature>
<evidence type="ECO:0000313" key="17">
    <source>
        <dbReference type="EMBL" id="VDK83276.1"/>
    </source>
</evidence>
<feature type="transmembrane region" description="Helical" evidence="14">
    <location>
        <begin position="1805"/>
        <end position="1823"/>
    </location>
</feature>
<evidence type="ECO:0000256" key="5">
    <source>
        <dbReference type="ARBA" id="ARBA00022679"/>
    </source>
</evidence>
<keyword evidence="6 14" id="KW-0812">Transmembrane</keyword>
<feature type="transmembrane region" description="Helical" evidence="14">
    <location>
        <begin position="566"/>
        <end position="583"/>
    </location>
</feature>
<dbReference type="InterPro" id="IPR029044">
    <property type="entry name" value="Nucleotide-diphossugar_trans"/>
</dbReference>